<dbReference type="EMBL" id="CP001399">
    <property type="protein sequence ID" value="ACP36577.1"/>
    <property type="molecule type" value="Genomic_DNA"/>
</dbReference>
<evidence type="ECO:0000256" key="2">
    <source>
        <dbReference type="ARBA" id="ARBA00022448"/>
    </source>
</evidence>
<protein>
    <submittedName>
        <fullName evidence="10">Inner-membrane translocator</fullName>
    </submittedName>
</protein>
<dbReference type="Proteomes" id="UP000001747">
    <property type="component" value="Chromosome"/>
</dbReference>
<feature type="transmembrane region" description="Helical" evidence="9">
    <location>
        <begin position="61"/>
        <end position="85"/>
    </location>
</feature>
<feature type="transmembrane region" description="Helical" evidence="9">
    <location>
        <begin position="35"/>
        <end position="55"/>
    </location>
</feature>
<evidence type="ECO:0000256" key="7">
    <source>
        <dbReference type="ARBA" id="ARBA00023136"/>
    </source>
</evidence>
<proteinExistence type="inferred from homology"/>
<feature type="transmembrane region" description="Helical" evidence="9">
    <location>
        <begin position="6"/>
        <end position="28"/>
    </location>
</feature>
<keyword evidence="2" id="KW-0813">Transport</keyword>
<evidence type="ECO:0000256" key="8">
    <source>
        <dbReference type="ARBA" id="ARBA00037998"/>
    </source>
</evidence>
<dbReference type="CDD" id="cd06582">
    <property type="entry name" value="TM_PBP1_LivH_like"/>
    <property type="match status" value="1"/>
</dbReference>
<evidence type="ECO:0000256" key="9">
    <source>
        <dbReference type="SAM" id="Phobius"/>
    </source>
</evidence>
<dbReference type="Pfam" id="PF02653">
    <property type="entry name" value="BPD_transp_2"/>
    <property type="match status" value="1"/>
</dbReference>
<dbReference type="PANTHER" id="PTHR11795">
    <property type="entry name" value="BRANCHED-CHAIN AMINO ACID TRANSPORT SYSTEM PERMEASE PROTEIN LIVH"/>
    <property type="match status" value="1"/>
</dbReference>
<dbReference type="GeneID" id="7807722"/>
<keyword evidence="3" id="KW-1003">Cell membrane</keyword>
<gene>
    <name evidence="10" type="ordered locus">LS215_2627</name>
</gene>
<sequence>MIDPLIINTIVYGSILGLSSLSLTLTYLTTKIPNFAHGIFLLFGSYMTFTIAEVLKQNPYFSLPIAFLLGGAIALIQYYGVLLPLSMRGGGLVSQMVATLAFSILLYGGLNAYASYLGYVYNVQSRDVTLGFLDYELGGGIRAVFLVSIILAIAFILSLYLFLNKTRLGISIRATVENSSLAESMGINTKLVKAISWFLAGGIASAAGSLYPLQFVFSPILAYSILLSIFAASVLGGLMSLFGGFIGGFIEGFIEKYIMAELSIYLSPVIGVSPFVINQYSTLVPLIVVAAVLLIAPNGIMGIRVK</sequence>
<evidence type="ECO:0000256" key="1">
    <source>
        <dbReference type="ARBA" id="ARBA00004651"/>
    </source>
</evidence>
<accession>C3MLU3</accession>
<dbReference type="GO" id="GO:0005886">
    <property type="term" value="C:plasma membrane"/>
    <property type="evidence" value="ECO:0007669"/>
    <property type="project" value="UniProtKB-SubCell"/>
</dbReference>
<evidence type="ECO:0000256" key="6">
    <source>
        <dbReference type="ARBA" id="ARBA00022989"/>
    </source>
</evidence>
<dbReference type="InterPro" id="IPR052157">
    <property type="entry name" value="BCAA_transport_permease"/>
</dbReference>
<feature type="transmembrane region" description="Helical" evidence="9">
    <location>
        <begin position="283"/>
        <end position="303"/>
    </location>
</feature>
<keyword evidence="7 9" id="KW-0472">Membrane</keyword>
<keyword evidence="6 9" id="KW-1133">Transmembrane helix</keyword>
<feature type="transmembrane region" description="Helical" evidence="9">
    <location>
        <begin position="220"/>
        <end position="246"/>
    </location>
</feature>
<evidence type="ECO:0000313" key="10">
    <source>
        <dbReference type="EMBL" id="ACP36577.1"/>
    </source>
</evidence>
<dbReference type="KEGG" id="sis:LS215_2627"/>
<reference evidence="10 11" key="1">
    <citation type="journal article" date="2009" name="Proc. Natl. Acad. Sci. U.S.A.">
        <title>Biogeography of the Sulfolobus islandicus pan-genome.</title>
        <authorList>
            <person name="Reno M.L."/>
            <person name="Held N.L."/>
            <person name="Fields C.J."/>
            <person name="Burke P.V."/>
            <person name="Whitaker R.J."/>
        </authorList>
    </citation>
    <scope>NUCLEOTIDE SEQUENCE [LARGE SCALE GENOMIC DNA]</scope>
    <source>
        <strain evidence="11">L.S.2.15 / Lassen #1</strain>
    </source>
</reference>
<comment type="subcellular location">
    <subcellularLocation>
        <location evidence="1">Cell membrane</location>
        <topology evidence="1">Multi-pass membrane protein</topology>
    </subcellularLocation>
</comment>
<feature type="transmembrane region" description="Helical" evidence="9">
    <location>
        <begin position="97"/>
        <end position="121"/>
    </location>
</feature>
<evidence type="ECO:0000313" key="11">
    <source>
        <dbReference type="Proteomes" id="UP000001747"/>
    </source>
</evidence>
<name>C3MLU3_SACI2</name>
<feature type="transmembrane region" description="Helical" evidence="9">
    <location>
        <begin position="258"/>
        <end position="277"/>
    </location>
</feature>
<dbReference type="PANTHER" id="PTHR11795:SF449">
    <property type="entry name" value="BRANCHED-CHAIN AMINO ACID TRANSPORT PERMEASE PROTEIN LIVH-RELATED"/>
    <property type="match status" value="1"/>
</dbReference>
<evidence type="ECO:0000256" key="4">
    <source>
        <dbReference type="ARBA" id="ARBA00022692"/>
    </source>
</evidence>
<comment type="similarity">
    <text evidence="8">Belongs to the binding-protein-dependent transport system permease family. LivHM subfamily.</text>
</comment>
<evidence type="ECO:0000256" key="3">
    <source>
        <dbReference type="ARBA" id="ARBA00022475"/>
    </source>
</evidence>
<dbReference type="InterPro" id="IPR001851">
    <property type="entry name" value="ABC_transp_permease"/>
</dbReference>
<evidence type="ECO:0000256" key="5">
    <source>
        <dbReference type="ARBA" id="ARBA00022970"/>
    </source>
</evidence>
<dbReference type="GO" id="GO:0006865">
    <property type="term" value="P:amino acid transport"/>
    <property type="evidence" value="ECO:0007669"/>
    <property type="project" value="UniProtKB-KW"/>
</dbReference>
<keyword evidence="4 9" id="KW-0812">Transmembrane</keyword>
<organism evidence="10 11">
    <name type="scientific">Saccharolobus islandicus (strain L.S.2.15 / Lassen #1)</name>
    <name type="common">Sulfolobus islandicus</name>
    <dbReference type="NCBI Taxonomy" id="429572"/>
    <lineage>
        <taxon>Archaea</taxon>
        <taxon>Thermoproteota</taxon>
        <taxon>Thermoprotei</taxon>
        <taxon>Sulfolobales</taxon>
        <taxon>Sulfolobaceae</taxon>
        <taxon>Saccharolobus</taxon>
    </lineage>
</organism>
<dbReference type="RefSeq" id="WP_012714454.1">
    <property type="nucleotide sequence ID" value="NC_012589.1"/>
</dbReference>
<feature type="transmembrane region" description="Helical" evidence="9">
    <location>
        <begin position="194"/>
        <end position="214"/>
    </location>
</feature>
<dbReference type="AlphaFoldDB" id="C3MLU3"/>
<keyword evidence="5" id="KW-0029">Amino-acid transport</keyword>
<dbReference type="GO" id="GO:0022857">
    <property type="term" value="F:transmembrane transporter activity"/>
    <property type="evidence" value="ECO:0007669"/>
    <property type="project" value="InterPro"/>
</dbReference>
<dbReference type="OrthoDB" id="43815at2157"/>
<dbReference type="HOGENOM" id="CLU_039929_1_0_2"/>
<feature type="transmembrane region" description="Helical" evidence="9">
    <location>
        <begin position="141"/>
        <end position="163"/>
    </location>
</feature>